<gene>
    <name evidence="3" type="ORF">GHT06_020998</name>
</gene>
<evidence type="ECO:0000256" key="1">
    <source>
        <dbReference type="SAM" id="MobiDB-lite"/>
    </source>
</evidence>
<dbReference type="Pfam" id="PF16033">
    <property type="entry name" value="DUF4789"/>
    <property type="match status" value="1"/>
</dbReference>
<keyword evidence="4" id="KW-1185">Reference proteome</keyword>
<feature type="region of interest" description="Disordered" evidence="1">
    <location>
        <begin position="207"/>
        <end position="247"/>
    </location>
</feature>
<protein>
    <recommendedName>
        <fullName evidence="2">DUF4789 domain-containing protein</fullName>
    </recommendedName>
</protein>
<feature type="compositionally biased region" description="Polar residues" evidence="1">
    <location>
        <begin position="167"/>
        <end position="185"/>
    </location>
</feature>
<dbReference type="Proteomes" id="UP000820818">
    <property type="component" value="Linkage Group LG9"/>
</dbReference>
<feature type="domain" description="DUF4789" evidence="2">
    <location>
        <begin position="391"/>
        <end position="485"/>
    </location>
</feature>
<proteinExistence type="predicted"/>
<dbReference type="AlphaFoldDB" id="A0AAD5KIH4"/>
<dbReference type="PANTHER" id="PTHR21177">
    <property type="entry name" value="IP06524P-RELATED"/>
    <property type="match status" value="1"/>
</dbReference>
<feature type="compositionally biased region" description="Pro residues" evidence="1">
    <location>
        <begin position="17"/>
        <end position="26"/>
    </location>
</feature>
<name>A0AAD5KIH4_9CRUS</name>
<dbReference type="EMBL" id="WJBH02000009">
    <property type="protein sequence ID" value="KAI9553107.1"/>
    <property type="molecule type" value="Genomic_DNA"/>
</dbReference>
<organism evidence="3 4">
    <name type="scientific">Daphnia sinensis</name>
    <dbReference type="NCBI Taxonomy" id="1820382"/>
    <lineage>
        <taxon>Eukaryota</taxon>
        <taxon>Metazoa</taxon>
        <taxon>Ecdysozoa</taxon>
        <taxon>Arthropoda</taxon>
        <taxon>Crustacea</taxon>
        <taxon>Branchiopoda</taxon>
        <taxon>Diplostraca</taxon>
        <taxon>Cladocera</taxon>
        <taxon>Anomopoda</taxon>
        <taxon>Daphniidae</taxon>
        <taxon>Daphnia</taxon>
        <taxon>Daphnia similis group</taxon>
    </lineage>
</organism>
<evidence type="ECO:0000313" key="3">
    <source>
        <dbReference type="EMBL" id="KAI9553107.1"/>
    </source>
</evidence>
<accession>A0AAD5KIH4</accession>
<feature type="region of interest" description="Disordered" evidence="1">
    <location>
        <begin position="117"/>
        <end position="195"/>
    </location>
</feature>
<feature type="region of interest" description="Disordered" evidence="1">
    <location>
        <begin position="1"/>
        <end position="26"/>
    </location>
</feature>
<reference evidence="3 4" key="1">
    <citation type="submission" date="2022-05" db="EMBL/GenBank/DDBJ databases">
        <title>A multi-omics perspective on studying reproductive biology in Daphnia sinensis.</title>
        <authorList>
            <person name="Jia J."/>
        </authorList>
    </citation>
    <scope>NUCLEOTIDE SEQUENCE [LARGE SCALE GENOMIC DNA]</scope>
    <source>
        <strain evidence="3 4">WSL</strain>
    </source>
</reference>
<feature type="compositionally biased region" description="Low complexity" evidence="1">
    <location>
        <begin position="135"/>
        <end position="166"/>
    </location>
</feature>
<comment type="caution">
    <text evidence="3">The sequence shown here is derived from an EMBL/GenBank/DDBJ whole genome shotgun (WGS) entry which is preliminary data.</text>
</comment>
<evidence type="ECO:0000259" key="2">
    <source>
        <dbReference type="Pfam" id="PF16033"/>
    </source>
</evidence>
<dbReference type="InterPro" id="IPR031993">
    <property type="entry name" value="DUF4789"/>
</dbReference>
<sequence length="570" mass="62800">MEVYTPIPLPSSGAHPLPDPAPLPNPLPDPLPPFSSTLRGSFSVSISASSNRTSNLWSSPGSIVILSRASIRLTIGSSEKKKSSVGNGIADKIRQMAKFWWCVVLIVVSIAVLAESSSTTRKPKSRKAPLSRNLAQQPSSSRRVPSSSSARRAPSSQRSLPSPRAATTNSTSGVRRNPASLQASQDLGFEATPVDRSRLKEDMAALGLSLNPEDNNIDVMGPSDAGRKLPQRPPAPAPRPNQQLPNSYNDYEDLLFDDYDQPLQDNKLLAESSSSGKFLKSEVCGRKFFCQRGNRGPCHRNEVFIPQLNDSSLAITRPSCGNLVSYPWNGCMSAGKVGVAASNSVMGGGCAVRFPQRPCYGYPPNYRFYGESKRCYPVSMGWETGMTNSGPCPLNKVFTDIDGINGMCQCRDRNQLLFKGDDRCHRIYAKGPCDHGQWLEPDTNGYGSCRPSPCPESKCDGRHIYWKSTPNSEGGCYKSFTRGPCRRGSYFLVEDYGTRRGRCVSQFGSSFNPMNPYVLPPRYPMLRNPYDMMYSNNAMSPWSKFGMYPPFGMQEEYGGDDYDDIPNFDY</sequence>
<dbReference type="PANTHER" id="PTHR21177:SF4">
    <property type="entry name" value="IP06524P"/>
    <property type="match status" value="1"/>
</dbReference>
<evidence type="ECO:0000313" key="4">
    <source>
        <dbReference type="Proteomes" id="UP000820818"/>
    </source>
</evidence>